<dbReference type="Proteomes" id="UP001057877">
    <property type="component" value="Chromosome"/>
</dbReference>
<sequence>MKYYLSSFKIGNEELELKRITENGNKRIAFISNALDFATDLARRRQSDALDISELESLGFHVDILDLKCFFNSRNELETKLEEYDVIWARGGNTFVLAQAMKISGFDEIIKKFHKNGRNVVYGGYSAGICVLGPTLKGFHLVDDPTQKPYGEQHQTVWEGLNVLDYVIAPHYKSNHPESEDIDKVVEYLIDNQILFKVLRDGEVLVIE</sequence>
<dbReference type="InterPro" id="IPR005320">
    <property type="entry name" value="Peptidase_S51"/>
</dbReference>
<keyword evidence="2" id="KW-0645">Protease</keyword>
<keyword evidence="4" id="KW-0720">Serine protease</keyword>
<keyword evidence="6" id="KW-1185">Reference proteome</keyword>
<evidence type="ECO:0000313" key="5">
    <source>
        <dbReference type="EMBL" id="UVI27436.1"/>
    </source>
</evidence>
<reference evidence="5" key="1">
    <citation type="submission" date="2022-01" db="EMBL/GenBank/DDBJ databases">
        <title>Paenibacillus spongiae sp. nov., isolated from marine sponge.</title>
        <authorList>
            <person name="Li Z."/>
            <person name="Zhang M."/>
        </authorList>
    </citation>
    <scope>NUCLEOTIDE SEQUENCE</scope>
    <source>
        <strain evidence="5">PHS-Z3</strain>
    </source>
</reference>
<evidence type="ECO:0000256" key="3">
    <source>
        <dbReference type="ARBA" id="ARBA00022801"/>
    </source>
</evidence>
<proteinExistence type="inferred from homology"/>
<comment type="similarity">
    <text evidence="1">Belongs to the peptidase S51 family.</text>
</comment>
<gene>
    <name evidence="5" type="ORF">L1F29_18370</name>
</gene>
<protein>
    <submittedName>
        <fullName evidence="5">Peptidase E</fullName>
    </submittedName>
</protein>
<dbReference type="InterPro" id="IPR029062">
    <property type="entry name" value="Class_I_gatase-like"/>
</dbReference>
<name>A0ABY5S0R4_9BACL</name>
<keyword evidence="3" id="KW-0378">Hydrolase</keyword>
<evidence type="ECO:0000256" key="2">
    <source>
        <dbReference type="ARBA" id="ARBA00022670"/>
    </source>
</evidence>
<dbReference type="RefSeq" id="WP_258383525.1">
    <property type="nucleotide sequence ID" value="NZ_CP091430.1"/>
</dbReference>
<accession>A0ABY5S0R4</accession>
<evidence type="ECO:0000313" key="6">
    <source>
        <dbReference type="Proteomes" id="UP001057877"/>
    </source>
</evidence>
<dbReference type="SUPFAM" id="SSF52317">
    <property type="entry name" value="Class I glutamine amidotransferase-like"/>
    <property type="match status" value="1"/>
</dbReference>
<dbReference type="EMBL" id="CP091430">
    <property type="protein sequence ID" value="UVI27436.1"/>
    <property type="molecule type" value="Genomic_DNA"/>
</dbReference>
<dbReference type="PANTHER" id="PTHR20842:SF0">
    <property type="entry name" value="ALPHA-ASPARTYL DIPEPTIDASE"/>
    <property type="match status" value="1"/>
</dbReference>
<evidence type="ECO:0000256" key="4">
    <source>
        <dbReference type="ARBA" id="ARBA00022825"/>
    </source>
</evidence>
<dbReference type="PANTHER" id="PTHR20842">
    <property type="entry name" value="PROTEASE S51 ALPHA-ASPARTYL DIPEPTIDASE"/>
    <property type="match status" value="1"/>
</dbReference>
<dbReference type="Gene3D" id="3.40.50.880">
    <property type="match status" value="1"/>
</dbReference>
<dbReference type="Pfam" id="PF03575">
    <property type="entry name" value="Peptidase_S51"/>
    <property type="match status" value="1"/>
</dbReference>
<organism evidence="5 6">
    <name type="scientific">Paenibacillus spongiae</name>
    <dbReference type="NCBI Taxonomy" id="2909671"/>
    <lineage>
        <taxon>Bacteria</taxon>
        <taxon>Bacillati</taxon>
        <taxon>Bacillota</taxon>
        <taxon>Bacilli</taxon>
        <taxon>Bacillales</taxon>
        <taxon>Paenibacillaceae</taxon>
        <taxon>Paenibacillus</taxon>
    </lineage>
</organism>
<evidence type="ECO:0000256" key="1">
    <source>
        <dbReference type="ARBA" id="ARBA00006534"/>
    </source>
</evidence>